<gene>
    <name evidence="1" type="ORF">F6J89_14855</name>
</gene>
<dbReference type="AlphaFoldDB" id="A0A6B3NBG8"/>
<proteinExistence type="predicted"/>
<protein>
    <submittedName>
        <fullName evidence="1">RebB like protein</fullName>
    </submittedName>
</protein>
<dbReference type="EMBL" id="JAAHFQ010000273">
    <property type="protein sequence ID" value="NER28873.1"/>
    <property type="molecule type" value="Genomic_DNA"/>
</dbReference>
<name>A0A6B3NBG8_9CYAN</name>
<accession>A0A6B3NBG8</accession>
<comment type="caution">
    <text evidence="1">The sequence shown here is derived from an EMBL/GenBank/DDBJ whole genome shotgun (WGS) entry which is preliminary data.</text>
</comment>
<reference evidence="1" key="1">
    <citation type="submission" date="2019-11" db="EMBL/GenBank/DDBJ databases">
        <title>Genomic insights into an expanded diversity of filamentous marine cyanobacteria reveals the extraordinary biosynthetic potential of Moorea and Okeania.</title>
        <authorList>
            <person name="Ferreira Leao T."/>
            <person name="Wang M."/>
            <person name="Moss N."/>
            <person name="Da Silva R."/>
            <person name="Sanders J."/>
            <person name="Nurk S."/>
            <person name="Gurevich A."/>
            <person name="Humphrey G."/>
            <person name="Reher R."/>
            <person name="Zhu Q."/>
            <person name="Belda-Ferre P."/>
            <person name="Glukhov E."/>
            <person name="Rex R."/>
            <person name="Dorrestein P.C."/>
            <person name="Knight R."/>
            <person name="Pevzner P."/>
            <person name="Gerwick W.H."/>
            <person name="Gerwick L."/>
        </authorList>
    </citation>
    <scope>NUCLEOTIDE SEQUENCE</scope>
    <source>
        <strain evidence="1">SIO1C4</strain>
    </source>
</reference>
<organism evidence="1">
    <name type="scientific">Symploca sp. SIO1C4</name>
    <dbReference type="NCBI Taxonomy" id="2607765"/>
    <lineage>
        <taxon>Bacteria</taxon>
        <taxon>Bacillati</taxon>
        <taxon>Cyanobacteriota</taxon>
        <taxon>Cyanophyceae</taxon>
        <taxon>Coleofasciculales</taxon>
        <taxon>Coleofasciculaceae</taxon>
        <taxon>Symploca</taxon>
    </lineage>
</organism>
<dbReference type="InterPro" id="IPR021070">
    <property type="entry name" value="Killing_trait_RebB"/>
</dbReference>
<evidence type="ECO:0000313" key="1">
    <source>
        <dbReference type="EMBL" id="NER28873.1"/>
    </source>
</evidence>
<dbReference type="Pfam" id="PF11747">
    <property type="entry name" value="RebB"/>
    <property type="match status" value="1"/>
</dbReference>
<sequence>MTVSKQVTDAVTQANVKVLGDSPALSLSNLYQTISQSLSLSVQNAVMAQQQSNLVHQATTTQGVSLIYSVDTAAIGAATSQTLKSDDTENLVAILGAVQAMRDSEKNA</sequence>